<dbReference type="InterPro" id="IPR023296">
    <property type="entry name" value="Glyco_hydro_beta-prop_sf"/>
</dbReference>
<keyword evidence="8" id="KW-1185">Reference proteome</keyword>
<evidence type="ECO:0000256" key="3">
    <source>
        <dbReference type="ARBA" id="ARBA00022801"/>
    </source>
</evidence>
<reference evidence="8" key="1">
    <citation type="journal article" date="2019" name="Int. J. Syst. Evol. Microbiol.">
        <title>The Global Catalogue of Microorganisms (GCM) 10K type strain sequencing project: providing services to taxonomists for standard genome sequencing and annotation.</title>
        <authorList>
            <consortium name="The Broad Institute Genomics Platform"/>
            <consortium name="The Broad Institute Genome Sequencing Center for Infectious Disease"/>
            <person name="Wu L."/>
            <person name="Ma J."/>
        </authorList>
    </citation>
    <scope>NUCLEOTIDE SEQUENCE [LARGE SCALE GENOMIC DNA]</scope>
    <source>
        <strain evidence="8">JCM 17938</strain>
    </source>
</reference>
<feature type="domain" description="Beta-xylosidase C-terminal Concanavalin A-like" evidence="6">
    <location>
        <begin position="602"/>
        <end position="759"/>
    </location>
</feature>
<dbReference type="Pfam" id="PF04616">
    <property type="entry name" value="Glyco_hydro_43"/>
    <property type="match status" value="1"/>
</dbReference>
<evidence type="ECO:0000256" key="5">
    <source>
        <dbReference type="SAM" id="SignalP"/>
    </source>
</evidence>
<comment type="pathway">
    <text evidence="1">Glycan metabolism; L-arabinan degradation.</text>
</comment>
<evidence type="ECO:0000259" key="6">
    <source>
        <dbReference type="Pfam" id="PF17851"/>
    </source>
</evidence>
<dbReference type="SUPFAM" id="SSF49899">
    <property type="entry name" value="Concanavalin A-like lectins/glucanases"/>
    <property type="match status" value="1"/>
</dbReference>
<evidence type="ECO:0000313" key="8">
    <source>
        <dbReference type="Proteomes" id="UP001500212"/>
    </source>
</evidence>
<dbReference type="InterPro" id="IPR050727">
    <property type="entry name" value="GH43_arabinanases"/>
</dbReference>
<dbReference type="RefSeq" id="WP_345346311.1">
    <property type="nucleotide sequence ID" value="NZ_BAABHJ010000001.1"/>
</dbReference>
<dbReference type="InterPro" id="IPR041542">
    <property type="entry name" value="GH43_C2"/>
</dbReference>
<dbReference type="Gene3D" id="2.60.120.200">
    <property type="match status" value="1"/>
</dbReference>
<keyword evidence="3" id="KW-0378">Hydrolase</keyword>
<keyword evidence="5" id="KW-0732">Signal</keyword>
<accession>A0ABP8TB70</accession>
<dbReference type="Gene3D" id="2.60.120.560">
    <property type="entry name" value="Exo-inulinase, domain 1"/>
    <property type="match status" value="1"/>
</dbReference>
<dbReference type="Proteomes" id="UP001500212">
    <property type="component" value="Unassembled WGS sequence"/>
</dbReference>
<gene>
    <name evidence="7" type="ORF">GCM10023195_00900</name>
</gene>
<evidence type="ECO:0000256" key="2">
    <source>
        <dbReference type="ARBA" id="ARBA00009865"/>
    </source>
</evidence>
<evidence type="ECO:0000313" key="7">
    <source>
        <dbReference type="EMBL" id="GAA4600736.1"/>
    </source>
</evidence>
<dbReference type="Pfam" id="PF17851">
    <property type="entry name" value="GH43_C2"/>
    <property type="match status" value="1"/>
</dbReference>
<dbReference type="PANTHER" id="PTHR43301:SF3">
    <property type="entry name" value="ARABINAN ENDO-1,5-ALPHA-L-ARABINOSIDASE A-RELATED"/>
    <property type="match status" value="1"/>
</dbReference>
<organism evidence="7 8">
    <name type="scientific">Actinoallomurus liliacearum</name>
    <dbReference type="NCBI Taxonomy" id="1080073"/>
    <lineage>
        <taxon>Bacteria</taxon>
        <taxon>Bacillati</taxon>
        <taxon>Actinomycetota</taxon>
        <taxon>Actinomycetes</taxon>
        <taxon>Streptosporangiales</taxon>
        <taxon>Thermomonosporaceae</taxon>
        <taxon>Actinoallomurus</taxon>
    </lineage>
</organism>
<keyword evidence="4" id="KW-0326">Glycosidase</keyword>
<dbReference type="InterPro" id="IPR006710">
    <property type="entry name" value="Glyco_hydro_43"/>
</dbReference>
<evidence type="ECO:0000256" key="1">
    <source>
        <dbReference type="ARBA" id="ARBA00004834"/>
    </source>
</evidence>
<sequence length="795" mass="84237">MTGRLTAGLGLAAVLAGLLTIAPAPPAGATAPATQATPAPARNTYANPVTAGVVDTFPDPTMIRGKDGLWYAYGTQNPVFQSKGEDGERMLPILRSSDMTHWQYAGEVFTPATQPAWQDHSRLWAPDIRYVDGRYYLYFAVPGRNTVGLVTAPTPTGPWSDAGAVLPSPSGCPTGNIDEAQFTDTDGTPYMYWGSYDTICVAKMNAALTRVEGPVTQVARGRRVEGGYVVERDGYYYLFYSDAGCCSGAYSGYQVKVGRATSPTGPFTDPEGVDLMSLTSKGGIVVGANGNRWIGPGHNGIQTDLSGQDWLVYHGIPSDDPDLRPAAQGTLKLTRRPMLIDRLDWIDGWPVVRAGAGPSGGEQPGPVMTWSAGGAFNDGSLAGWHAEGAGTVGWRLADDPDGHGYATHGADGATPAGHGRAAHDGDAYLVSAGRAPARLRAEADLRVTSGTGAAGLTIGYVNRENHVVAWLDASRGALVTDVVIGGRSRGESVTPLAAGFRFDTWHNVTVEVRGSRMTVQVSGDRLRDASARQSRDLPRAAVRAGAVGAAARGDGAAADNVGATALYTPVTQRAPEPEPGALLPAYSDEFDGTTVPGTTGDSPWQWVRGPAAGITMTDGTLSWPSQDGDLYLGDNRASVLLRDAPAGDYTVETKIRFAPDRPAQQAGIVLYENDDRWFKMVHSALPLQNGNGAVLQVSEFGKEGEQPTTTPPTAVANAPMFGGPTADTMWLRLSYHADVTHNENEVRAATSRDGEHWVQNGVWTLPIKGRLRIGLVSMNTSGAVARFDYLHTYRD</sequence>
<dbReference type="EMBL" id="BAABHJ010000001">
    <property type="protein sequence ID" value="GAA4600736.1"/>
    <property type="molecule type" value="Genomic_DNA"/>
</dbReference>
<protein>
    <recommendedName>
        <fullName evidence="6">Beta-xylosidase C-terminal Concanavalin A-like domain-containing protein</fullName>
    </recommendedName>
</protein>
<feature type="chain" id="PRO_5045948586" description="Beta-xylosidase C-terminal Concanavalin A-like domain-containing protein" evidence="5">
    <location>
        <begin position="30"/>
        <end position="795"/>
    </location>
</feature>
<comment type="caution">
    <text evidence="7">The sequence shown here is derived from an EMBL/GenBank/DDBJ whole genome shotgun (WGS) entry which is preliminary data.</text>
</comment>
<dbReference type="SUPFAM" id="SSF75005">
    <property type="entry name" value="Arabinanase/levansucrase/invertase"/>
    <property type="match status" value="1"/>
</dbReference>
<dbReference type="InterPro" id="IPR013320">
    <property type="entry name" value="ConA-like_dom_sf"/>
</dbReference>
<name>A0ABP8TB70_9ACTN</name>
<comment type="similarity">
    <text evidence="2">Belongs to the glycosyl hydrolase 43 family.</text>
</comment>
<dbReference type="PANTHER" id="PTHR43301">
    <property type="entry name" value="ARABINAN ENDO-1,5-ALPHA-L-ARABINOSIDASE"/>
    <property type="match status" value="1"/>
</dbReference>
<feature type="signal peptide" evidence="5">
    <location>
        <begin position="1"/>
        <end position="29"/>
    </location>
</feature>
<dbReference type="CDD" id="cd18616">
    <property type="entry name" value="GH43_ABN-like"/>
    <property type="match status" value="1"/>
</dbReference>
<dbReference type="Gene3D" id="2.115.10.20">
    <property type="entry name" value="Glycosyl hydrolase domain, family 43"/>
    <property type="match status" value="1"/>
</dbReference>
<evidence type="ECO:0000256" key="4">
    <source>
        <dbReference type="ARBA" id="ARBA00023295"/>
    </source>
</evidence>
<proteinExistence type="inferred from homology"/>